<evidence type="ECO:0000259" key="1">
    <source>
        <dbReference type="SMART" id="SM00256"/>
    </source>
</evidence>
<reference evidence="2" key="2">
    <citation type="journal article" date="2023" name="Plants (Basel)">
        <title>Annotation of the Turnera subulata (Passifloraceae) Draft Genome Reveals the S-Locus Evolved after the Divergence of Turneroideae from Passifloroideae in a Stepwise Manner.</title>
        <authorList>
            <person name="Henning P.M."/>
            <person name="Roalson E.H."/>
            <person name="Mir W."/>
            <person name="McCubbin A.G."/>
            <person name="Shore J.S."/>
        </authorList>
    </citation>
    <scope>NUCLEOTIDE SEQUENCE</scope>
    <source>
        <strain evidence="2">F60SS</strain>
    </source>
</reference>
<dbReference type="SMART" id="SM00256">
    <property type="entry name" value="FBOX"/>
    <property type="match status" value="1"/>
</dbReference>
<evidence type="ECO:0000313" key="2">
    <source>
        <dbReference type="EMBL" id="KAJ4841174.1"/>
    </source>
</evidence>
<evidence type="ECO:0000313" key="3">
    <source>
        <dbReference type="Proteomes" id="UP001141552"/>
    </source>
</evidence>
<dbReference type="OrthoDB" id="1918565at2759"/>
<dbReference type="PANTHER" id="PTHR32278">
    <property type="entry name" value="F-BOX DOMAIN-CONTAINING PROTEIN"/>
    <property type="match status" value="1"/>
</dbReference>
<organism evidence="2 3">
    <name type="scientific">Turnera subulata</name>
    <dbReference type="NCBI Taxonomy" id="218843"/>
    <lineage>
        <taxon>Eukaryota</taxon>
        <taxon>Viridiplantae</taxon>
        <taxon>Streptophyta</taxon>
        <taxon>Embryophyta</taxon>
        <taxon>Tracheophyta</taxon>
        <taxon>Spermatophyta</taxon>
        <taxon>Magnoliopsida</taxon>
        <taxon>eudicotyledons</taxon>
        <taxon>Gunneridae</taxon>
        <taxon>Pentapetalae</taxon>
        <taxon>rosids</taxon>
        <taxon>fabids</taxon>
        <taxon>Malpighiales</taxon>
        <taxon>Passifloraceae</taxon>
        <taxon>Turnera</taxon>
    </lineage>
</organism>
<dbReference type="AlphaFoldDB" id="A0A9Q0G0A1"/>
<dbReference type="EMBL" id="JAKUCV010002869">
    <property type="protein sequence ID" value="KAJ4841174.1"/>
    <property type="molecule type" value="Genomic_DNA"/>
</dbReference>
<dbReference type="SUPFAM" id="SSF81383">
    <property type="entry name" value="F-box domain"/>
    <property type="match status" value="1"/>
</dbReference>
<dbReference type="Gene3D" id="1.20.1280.50">
    <property type="match status" value="1"/>
</dbReference>
<sequence>MDITKVLPEECLNLVISLTSPRDACRSSLVSHSFQLAADSDAVWDRFLPSDWLQIVSDSSSSVQELSSLSKKQIFLRLCGNPVLLNNGTLLFSLDKESGKKQYVIGARRLAITWGDTPSYWNWKSLPESRFSEVAKLKHVWWFEVKGKIESKFLSSNTKYAAYLVFKFGNYTAGFERTVEVSIGFEGMVGEQKRNVFLNPQDITSHLPRDRGDGWMEIEIGRIFNENGDDGNVVFYVQELSAYVKRGLIIEGIEFRPEDGR</sequence>
<gene>
    <name evidence="2" type="ORF">Tsubulata_024303</name>
</gene>
<protein>
    <recommendedName>
        <fullName evidence="1">F-box domain-containing protein</fullName>
    </recommendedName>
</protein>
<dbReference type="PANTHER" id="PTHR32278:SF135">
    <property type="entry name" value="F-BOX PROTEIN PP2-B12"/>
    <property type="match status" value="1"/>
</dbReference>
<name>A0A9Q0G0A1_9ROSI</name>
<dbReference type="Proteomes" id="UP001141552">
    <property type="component" value="Unassembled WGS sequence"/>
</dbReference>
<dbReference type="InterPro" id="IPR036047">
    <property type="entry name" value="F-box-like_dom_sf"/>
</dbReference>
<dbReference type="InterPro" id="IPR001810">
    <property type="entry name" value="F-box_dom"/>
</dbReference>
<proteinExistence type="predicted"/>
<dbReference type="InterPro" id="IPR025886">
    <property type="entry name" value="PP2-like"/>
</dbReference>
<dbReference type="Pfam" id="PF14299">
    <property type="entry name" value="PP2"/>
    <property type="match status" value="1"/>
</dbReference>
<feature type="domain" description="F-box" evidence="1">
    <location>
        <begin position="7"/>
        <end position="47"/>
    </location>
</feature>
<dbReference type="CDD" id="cd22162">
    <property type="entry name" value="F-box_AtSKIP3-like"/>
    <property type="match status" value="1"/>
</dbReference>
<comment type="caution">
    <text evidence="2">The sequence shown here is derived from an EMBL/GenBank/DDBJ whole genome shotgun (WGS) entry which is preliminary data.</text>
</comment>
<accession>A0A9Q0G0A1</accession>
<reference evidence="2" key="1">
    <citation type="submission" date="2022-02" db="EMBL/GenBank/DDBJ databases">
        <authorList>
            <person name="Henning P.M."/>
            <person name="McCubbin A.G."/>
            <person name="Shore J.S."/>
        </authorList>
    </citation>
    <scope>NUCLEOTIDE SEQUENCE</scope>
    <source>
        <strain evidence="2">F60SS</strain>
        <tissue evidence="2">Leaves</tissue>
    </source>
</reference>
<keyword evidence="3" id="KW-1185">Reference proteome</keyword>
<dbReference type="Pfam" id="PF12937">
    <property type="entry name" value="F-box-like"/>
    <property type="match status" value="1"/>
</dbReference>